<evidence type="ECO:0000256" key="1">
    <source>
        <dbReference type="SAM" id="Phobius"/>
    </source>
</evidence>
<dbReference type="Pfam" id="PF11915">
    <property type="entry name" value="DUF3433"/>
    <property type="match status" value="1"/>
</dbReference>
<feature type="transmembrane region" description="Helical" evidence="1">
    <location>
        <begin position="255"/>
        <end position="277"/>
    </location>
</feature>
<dbReference type="Proteomes" id="UP000800200">
    <property type="component" value="Unassembled WGS sequence"/>
</dbReference>
<feature type="transmembrane region" description="Helical" evidence="1">
    <location>
        <begin position="919"/>
        <end position="941"/>
    </location>
</feature>
<accession>A0A6A6DF95</accession>
<dbReference type="PANTHER" id="PTHR37544">
    <property type="entry name" value="SPRAY-RELATED"/>
    <property type="match status" value="1"/>
</dbReference>
<dbReference type="EMBL" id="ML994678">
    <property type="protein sequence ID" value="KAF2178151.1"/>
    <property type="molecule type" value="Genomic_DNA"/>
</dbReference>
<dbReference type="AlphaFoldDB" id="A0A6A6DF95"/>
<dbReference type="InterPro" id="IPR021840">
    <property type="entry name" value="DUF3433"/>
</dbReference>
<proteinExistence type="predicted"/>
<reference evidence="2" key="1">
    <citation type="journal article" date="2020" name="Stud. Mycol.">
        <title>101 Dothideomycetes genomes: a test case for predicting lifestyles and emergence of pathogens.</title>
        <authorList>
            <person name="Haridas S."/>
            <person name="Albert R."/>
            <person name="Binder M."/>
            <person name="Bloem J."/>
            <person name="Labutti K."/>
            <person name="Salamov A."/>
            <person name="Andreopoulos B."/>
            <person name="Baker S."/>
            <person name="Barry K."/>
            <person name="Bills G."/>
            <person name="Bluhm B."/>
            <person name="Cannon C."/>
            <person name="Castanera R."/>
            <person name="Culley D."/>
            <person name="Daum C."/>
            <person name="Ezra D."/>
            <person name="Gonzalez J."/>
            <person name="Henrissat B."/>
            <person name="Kuo A."/>
            <person name="Liang C."/>
            <person name="Lipzen A."/>
            <person name="Lutzoni F."/>
            <person name="Magnuson J."/>
            <person name="Mondo S."/>
            <person name="Nolan M."/>
            <person name="Ohm R."/>
            <person name="Pangilinan J."/>
            <person name="Park H.-J."/>
            <person name="Ramirez L."/>
            <person name="Alfaro M."/>
            <person name="Sun H."/>
            <person name="Tritt A."/>
            <person name="Yoshinaga Y."/>
            <person name="Zwiers L.-H."/>
            <person name="Turgeon B."/>
            <person name="Goodwin S."/>
            <person name="Spatafora J."/>
            <person name="Crous P."/>
            <person name="Grigoriev I."/>
        </authorList>
    </citation>
    <scope>NUCLEOTIDE SEQUENCE</scope>
    <source>
        <strain evidence="2">CBS 207.26</strain>
    </source>
</reference>
<keyword evidence="1" id="KW-0472">Membrane</keyword>
<keyword evidence="1" id="KW-0812">Transmembrane</keyword>
<name>A0A6A6DF95_9PEZI</name>
<sequence length="1007" mass="111499">MGNESLVLKHEYDCRPMALSRKATRKRRDEGSASLADYLSTVMTAENGCEYGLEVWESFDSLPTSGGAMWKQCEGNEIILATSNWADRNGSVSTPTFAPDFRIRSELCTPSYWMAELPITAAISETSSTIGFDENRFLEGRQPIPENVLDISHINDITLDANWSTYMFAPSDQVFCGPRAPTFGGLSSIHASTYNFNSTALVHDADVPERAALIRQRIFGELMHSAFNDAKAFEREKVSGFVSVAERRIVVIAEVVVLLASFFIISSVFLGLVFWLSRLGPRPLNLRSDPSTTSNLISLVASQPEVLRPLMHFDQSTKSQLQAGLTKNRYFSAPGVIYKMEPALNDAHVASGIAVLYDFAQPSFTVSVLRVSTLAPYSIIPTFLAPMRILQPYLAMSQEPTHLKKGAGLSYQSSYWAYAAFKAAKNRHWFLFLVTLGSTLCQILIISMSALIERESGTFQNPTTVTRDLKLRQLPILMALNGPIGTKDLANEAMANVYTNSTTNRMYAAAIQLTLNGSEPPWSQSGWSFVLIDTDDDERNLDELFSALNVSFTTSAIRARLDCIPIPNLSNNSAWLGAAYNTADLSNASLWKVSVNPEDLKEGYTLGDSMFSNTTYNTSLLAHPYPINCCANGTKAGTGDVAVGYWSSNNPLSYPHSHEQWHVNFTTKWIHGPARMVYYLNDSEAYVWAQNNPPLFSQIPKIQALNCQPVIETADAHVAVDQRSGQILSYAIPEPVKVATEAWTDSFIPHNDGINKSIAGDPRTVYNVTTSYGVLFVDALLGAADLDIITPYTGRSENLGDRTFNIRDEKWGLNLHFMTYSMFELANKDPTALLSETRTFKLANHTFATFSAFVSQWIDLKDGGLGYQRIEDSSFDGMAAPVSRNFTNDPTRSYPVLNTNRTVIATVTTRIEVLRMNAVAVWLSFGILVWLSLTTITFMALQRATLRGMKGVEGLQKDRSLLSKLGWFSGSDGRVRWGIEVVDTVNGGAVEWVDVHYMKKEKKTSGS</sequence>
<organism evidence="2 3">
    <name type="scientific">Zopfia rhizophila CBS 207.26</name>
    <dbReference type="NCBI Taxonomy" id="1314779"/>
    <lineage>
        <taxon>Eukaryota</taxon>
        <taxon>Fungi</taxon>
        <taxon>Dikarya</taxon>
        <taxon>Ascomycota</taxon>
        <taxon>Pezizomycotina</taxon>
        <taxon>Dothideomycetes</taxon>
        <taxon>Dothideomycetes incertae sedis</taxon>
        <taxon>Zopfiaceae</taxon>
        <taxon>Zopfia</taxon>
    </lineage>
</organism>
<evidence type="ECO:0000313" key="2">
    <source>
        <dbReference type="EMBL" id="KAF2178151.1"/>
    </source>
</evidence>
<dbReference type="PANTHER" id="PTHR37544:SF3">
    <property type="entry name" value="SPRAY"/>
    <property type="match status" value="1"/>
</dbReference>
<feature type="transmembrane region" description="Helical" evidence="1">
    <location>
        <begin position="429"/>
        <end position="452"/>
    </location>
</feature>
<gene>
    <name evidence="2" type="ORF">K469DRAFT_731902</name>
</gene>
<dbReference type="OrthoDB" id="3248909at2759"/>
<evidence type="ECO:0000313" key="3">
    <source>
        <dbReference type="Proteomes" id="UP000800200"/>
    </source>
</evidence>
<keyword evidence="3" id="KW-1185">Reference proteome</keyword>
<keyword evidence="1" id="KW-1133">Transmembrane helix</keyword>
<protein>
    <submittedName>
        <fullName evidence="2">Uncharacterized protein</fullName>
    </submittedName>
</protein>